<feature type="region of interest" description="Disordered" evidence="9">
    <location>
        <begin position="583"/>
        <end position="635"/>
    </location>
</feature>
<reference evidence="12 13" key="1">
    <citation type="submission" date="2019-09" db="EMBL/GenBank/DDBJ databases">
        <title>Bird 10,000 Genomes (B10K) Project - Family phase.</title>
        <authorList>
            <person name="Zhang G."/>
        </authorList>
    </citation>
    <scope>NUCLEOTIDE SEQUENCE [LARGE SCALE GENOMIC DNA]</scope>
    <source>
        <strain evidence="12">B10K-DU-001-45</strain>
        <tissue evidence="12">Muscle</tissue>
    </source>
</reference>
<feature type="non-terminal residue" evidence="12">
    <location>
        <position position="635"/>
    </location>
</feature>
<evidence type="ECO:0000313" key="13">
    <source>
        <dbReference type="Proteomes" id="UP000550059"/>
    </source>
</evidence>
<dbReference type="PANTHER" id="PTHR14167:SF60">
    <property type="entry name" value="E3 UBIQUITIN-PROTEIN LIGASE SH3RF2"/>
    <property type="match status" value="1"/>
</dbReference>
<dbReference type="InterPro" id="IPR036028">
    <property type="entry name" value="SH3-like_dom_sf"/>
</dbReference>
<comment type="similarity">
    <text evidence="1">Belongs to the SH3RF family.</text>
</comment>
<dbReference type="SUPFAM" id="SSF57850">
    <property type="entry name" value="RING/U-box"/>
    <property type="match status" value="1"/>
</dbReference>
<dbReference type="GO" id="GO:0046330">
    <property type="term" value="P:positive regulation of JNK cascade"/>
    <property type="evidence" value="ECO:0007669"/>
    <property type="project" value="TreeGrafter"/>
</dbReference>
<evidence type="ECO:0000259" key="11">
    <source>
        <dbReference type="PROSITE" id="PS50089"/>
    </source>
</evidence>
<gene>
    <name evidence="12" type="primary">Sh3rf2</name>
    <name evidence="12" type="ORF">SETKIR_R07143</name>
</gene>
<keyword evidence="5" id="KW-0862">Zinc</keyword>
<dbReference type="SUPFAM" id="SSF50044">
    <property type="entry name" value="SH3-domain"/>
    <property type="match status" value="1"/>
</dbReference>
<dbReference type="FunFam" id="2.30.30.40:FF:000173">
    <property type="entry name" value="E3 ubiquitin-protein ligase SH3RF2 isoform X1"/>
    <property type="match status" value="1"/>
</dbReference>
<dbReference type="GO" id="GO:0005654">
    <property type="term" value="C:nucleoplasm"/>
    <property type="evidence" value="ECO:0007669"/>
    <property type="project" value="TreeGrafter"/>
</dbReference>
<protein>
    <submittedName>
        <fullName evidence="12">SH3R2 ligase</fullName>
    </submittedName>
</protein>
<dbReference type="Pfam" id="PF07653">
    <property type="entry name" value="SH3_2"/>
    <property type="match status" value="1"/>
</dbReference>
<feature type="compositionally biased region" description="Low complexity" evidence="9">
    <location>
        <begin position="456"/>
        <end position="467"/>
    </location>
</feature>
<dbReference type="GO" id="GO:0061630">
    <property type="term" value="F:ubiquitin protein ligase activity"/>
    <property type="evidence" value="ECO:0007669"/>
    <property type="project" value="TreeGrafter"/>
</dbReference>
<keyword evidence="12" id="KW-0436">Ligase</keyword>
<keyword evidence="3" id="KW-0479">Metal-binding</keyword>
<dbReference type="GO" id="GO:0016567">
    <property type="term" value="P:protein ubiquitination"/>
    <property type="evidence" value="ECO:0007669"/>
    <property type="project" value="TreeGrafter"/>
</dbReference>
<feature type="region of interest" description="Disordered" evidence="9">
    <location>
        <begin position="266"/>
        <end position="297"/>
    </location>
</feature>
<dbReference type="Pfam" id="PF13923">
    <property type="entry name" value="zf-C3HC4_2"/>
    <property type="match status" value="1"/>
</dbReference>
<keyword evidence="13" id="KW-1185">Reference proteome</keyword>
<feature type="compositionally biased region" description="Pro residues" evidence="9">
    <location>
        <begin position="479"/>
        <end position="489"/>
    </location>
</feature>
<dbReference type="GO" id="GO:0043066">
    <property type="term" value="P:negative regulation of apoptotic process"/>
    <property type="evidence" value="ECO:0007669"/>
    <property type="project" value="TreeGrafter"/>
</dbReference>
<evidence type="ECO:0000256" key="1">
    <source>
        <dbReference type="ARBA" id="ARBA00008649"/>
    </source>
</evidence>
<evidence type="ECO:0000259" key="10">
    <source>
        <dbReference type="PROSITE" id="PS50002"/>
    </source>
</evidence>
<dbReference type="GO" id="GO:0008157">
    <property type="term" value="F:protein phosphatase 1 binding"/>
    <property type="evidence" value="ECO:0007669"/>
    <property type="project" value="TreeGrafter"/>
</dbReference>
<dbReference type="PROSITE" id="PS00518">
    <property type="entry name" value="ZF_RING_1"/>
    <property type="match status" value="1"/>
</dbReference>
<feature type="non-terminal residue" evidence="12">
    <location>
        <position position="1"/>
    </location>
</feature>
<dbReference type="AlphaFoldDB" id="A0A7L0Q9L0"/>
<comment type="caution">
    <text evidence="12">The sequence shown here is derived from an EMBL/GenBank/DDBJ whole genome shotgun (WGS) entry which is preliminary data.</text>
</comment>
<evidence type="ECO:0000256" key="3">
    <source>
        <dbReference type="ARBA" id="ARBA00022723"/>
    </source>
</evidence>
<dbReference type="GO" id="GO:0032436">
    <property type="term" value="P:positive regulation of proteasomal ubiquitin-dependent protein catabolic process"/>
    <property type="evidence" value="ECO:0007669"/>
    <property type="project" value="TreeGrafter"/>
</dbReference>
<dbReference type="PROSITE" id="PS50002">
    <property type="entry name" value="SH3"/>
    <property type="match status" value="1"/>
</dbReference>
<dbReference type="InterPro" id="IPR013083">
    <property type="entry name" value="Znf_RING/FYVE/PHD"/>
</dbReference>
<dbReference type="InterPro" id="IPR001452">
    <property type="entry name" value="SH3_domain"/>
</dbReference>
<dbReference type="Gene3D" id="3.30.40.10">
    <property type="entry name" value="Zinc/RING finger domain, C3HC4 (zinc finger)"/>
    <property type="match status" value="1"/>
</dbReference>
<dbReference type="GO" id="GO:0008270">
    <property type="term" value="F:zinc ion binding"/>
    <property type="evidence" value="ECO:0007669"/>
    <property type="project" value="UniProtKB-KW"/>
</dbReference>
<dbReference type="InterPro" id="IPR050384">
    <property type="entry name" value="Endophilin_SH3RF"/>
</dbReference>
<keyword evidence="6" id="KW-0832">Ubl conjugation</keyword>
<sequence length="635" mass="67843">MDDLALLDLLECPVCFEKLDATAKVLPCQHTFCKPCLQRILKSQKELRCPECRTLVLGSIEQLPSNLLLIRLLDGVRCGQSAGRFGSVQRSGVLSSPASLRRVPRGLQLHQHRLATNPRIHMEGVPRARALYSYRGHNPGELRFNKGDTIALLRQLDDSWYLGELNGASGVFPASSVQVIKQLPLPRPLYSLELRGRDKADGKDTLTFPKVRPCAGTAGLCSSPPAGAPLGGSPAPDTAAPLPYHPRGTQGGWHGTAQQLLQATKGHWSPPPRAASLRPAKAPAEPAALPKAPEARRKSLRQFSLTTALNTLNRMVHAERPALHISPPVLISSSNPSVPTQSCDSAELPCGAPLQVYPTPGALGPPAAIVTLPHLQHHGPAYLYVRELGCLGVTCCSLGRSLVHTDQSTAGIQGQIRVGMWDGTRQPSPFFSNRKSSLCDSKMPSLYTSWTLSTSSLSSQGSVSEGGPRQSRALRPLLLPVPIPCPGRAPAPLRRGRGSTRRNGSLQRPGQAGTPVQISGSLRRPSAAGRAQPFQLYPHSIAPGAGTDETARPNPPYEAAPALLLRGGESRSPSVCSSVILDAKEPSVKSEAAPKPPASAPPSILVKPETSRNSAEKQVKTVRFQNHSPPPPKRH</sequence>
<feature type="region of interest" description="Disordered" evidence="9">
    <location>
        <begin position="456"/>
        <end position="559"/>
    </location>
</feature>
<dbReference type="PANTHER" id="PTHR14167">
    <property type="entry name" value="SH3 DOMAIN-CONTAINING"/>
    <property type="match status" value="1"/>
</dbReference>
<proteinExistence type="inferred from homology"/>
<evidence type="ECO:0000256" key="7">
    <source>
        <dbReference type="PROSITE-ProRule" id="PRU00175"/>
    </source>
</evidence>
<dbReference type="FunFam" id="3.30.40.10:FF:000077">
    <property type="entry name" value="E3 ubiquitin-protein ligase SH3RF1 isoform X1"/>
    <property type="match status" value="1"/>
</dbReference>
<dbReference type="SMART" id="SM00326">
    <property type="entry name" value="SH3"/>
    <property type="match status" value="1"/>
</dbReference>
<accession>A0A7L0Q9L0</accession>
<keyword evidence="2 8" id="KW-0728">SH3 domain</keyword>
<evidence type="ECO:0000256" key="2">
    <source>
        <dbReference type="ARBA" id="ARBA00022443"/>
    </source>
</evidence>
<dbReference type="Gene3D" id="2.30.30.40">
    <property type="entry name" value="SH3 Domains"/>
    <property type="match status" value="1"/>
</dbReference>
<evidence type="ECO:0000256" key="5">
    <source>
        <dbReference type="ARBA" id="ARBA00022833"/>
    </source>
</evidence>
<keyword evidence="4 7" id="KW-0863">Zinc-finger</keyword>
<feature type="domain" description="RING-type" evidence="11">
    <location>
        <begin position="12"/>
        <end position="53"/>
    </location>
</feature>
<evidence type="ECO:0000256" key="9">
    <source>
        <dbReference type="SAM" id="MobiDB-lite"/>
    </source>
</evidence>
<name>A0A7L0Q9L0_SETKR</name>
<dbReference type="PROSITE" id="PS50089">
    <property type="entry name" value="ZF_RING_2"/>
    <property type="match status" value="1"/>
</dbReference>
<dbReference type="EMBL" id="VXAS01003244">
    <property type="protein sequence ID" value="NXL14610.1"/>
    <property type="molecule type" value="Genomic_DNA"/>
</dbReference>
<dbReference type="GO" id="GO:0016874">
    <property type="term" value="F:ligase activity"/>
    <property type="evidence" value="ECO:0007669"/>
    <property type="project" value="UniProtKB-KW"/>
</dbReference>
<evidence type="ECO:0000256" key="4">
    <source>
        <dbReference type="ARBA" id="ARBA00022771"/>
    </source>
</evidence>
<dbReference type="Proteomes" id="UP000550059">
    <property type="component" value="Unassembled WGS sequence"/>
</dbReference>
<feature type="domain" description="SH3" evidence="10">
    <location>
        <begin position="123"/>
        <end position="182"/>
    </location>
</feature>
<dbReference type="PRINTS" id="PR00499">
    <property type="entry name" value="P67PHOX"/>
</dbReference>
<feature type="compositionally biased region" description="Low complexity" evidence="9">
    <location>
        <begin position="274"/>
        <end position="292"/>
    </location>
</feature>
<evidence type="ECO:0000313" key="12">
    <source>
        <dbReference type="EMBL" id="NXL14610.1"/>
    </source>
</evidence>
<dbReference type="InterPro" id="IPR017907">
    <property type="entry name" value="Znf_RING_CS"/>
</dbReference>
<organism evidence="12 13">
    <name type="scientific">Setophaga kirtlandii</name>
    <name type="common">Kirtland's warbler</name>
    <name type="synonym">Dendroica kirtlandii</name>
    <dbReference type="NCBI Taxonomy" id="298831"/>
    <lineage>
        <taxon>Eukaryota</taxon>
        <taxon>Metazoa</taxon>
        <taxon>Chordata</taxon>
        <taxon>Craniata</taxon>
        <taxon>Vertebrata</taxon>
        <taxon>Euteleostomi</taxon>
        <taxon>Archelosauria</taxon>
        <taxon>Archosauria</taxon>
        <taxon>Dinosauria</taxon>
        <taxon>Saurischia</taxon>
        <taxon>Theropoda</taxon>
        <taxon>Coelurosauria</taxon>
        <taxon>Aves</taxon>
        <taxon>Neognathae</taxon>
        <taxon>Neoaves</taxon>
        <taxon>Telluraves</taxon>
        <taxon>Australaves</taxon>
        <taxon>Passeriformes</taxon>
        <taxon>Passeroidea</taxon>
        <taxon>Parulidae</taxon>
        <taxon>Setophaga</taxon>
    </lineage>
</organism>
<evidence type="ECO:0000256" key="6">
    <source>
        <dbReference type="ARBA" id="ARBA00022843"/>
    </source>
</evidence>
<evidence type="ECO:0000256" key="8">
    <source>
        <dbReference type="PROSITE-ProRule" id="PRU00192"/>
    </source>
</evidence>
<dbReference type="InterPro" id="IPR001841">
    <property type="entry name" value="Znf_RING"/>
</dbReference>
<dbReference type="SMART" id="SM00184">
    <property type="entry name" value="RING"/>
    <property type="match status" value="1"/>
</dbReference>